<protein>
    <submittedName>
        <fullName evidence="1">Uncharacterized protein</fullName>
    </submittedName>
</protein>
<evidence type="ECO:0000313" key="2">
    <source>
        <dbReference type="Proteomes" id="UP001638806"/>
    </source>
</evidence>
<name>A0ACC4E5K3_PURLI</name>
<dbReference type="Proteomes" id="UP001638806">
    <property type="component" value="Unassembled WGS sequence"/>
</dbReference>
<comment type="caution">
    <text evidence="1">The sequence shown here is derived from an EMBL/GenBank/DDBJ whole genome shotgun (WGS) entry which is preliminary data.</text>
</comment>
<dbReference type="EMBL" id="JBGNUJ010000002">
    <property type="protein sequence ID" value="KAL3963726.1"/>
    <property type="molecule type" value="Genomic_DNA"/>
</dbReference>
<keyword evidence="2" id="KW-1185">Reference proteome</keyword>
<proteinExistence type="predicted"/>
<reference evidence="1" key="1">
    <citation type="submission" date="2024-12" db="EMBL/GenBank/DDBJ databases">
        <title>Comparative genomics and development of molecular markers within Purpureocillium lilacinum and among Purpureocillium species.</title>
        <authorList>
            <person name="Yeh Z.-Y."/>
            <person name="Ni N.-T."/>
            <person name="Lo P.-H."/>
            <person name="Mushyakhwo K."/>
            <person name="Lin C.-F."/>
            <person name="Nai Y.-S."/>
        </authorList>
    </citation>
    <scope>NUCLEOTIDE SEQUENCE</scope>
    <source>
        <strain evidence="1">NCHU-NPUST-175</strain>
    </source>
</reference>
<evidence type="ECO:0000313" key="1">
    <source>
        <dbReference type="EMBL" id="KAL3963726.1"/>
    </source>
</evidence>
<accession>A0ACC4E5K3</accession>
<gene>
    <name evidence="1" type="ORF">ACCO45_000730</name>
</gene>
<sequence length="411" mass="44438">MRFSIRAAAAAAAAVSLAHGTVSTQVSTPALSTVSIAPVVARHFDASLNGNKDSKDASPLCASGSHRRSYFYVGGGYADDGAGGHVLRDQMYVERLQPVGGVTQDTPLVLIHGQAQTGTNYLDKPDGGCGWATRFLEQGFDVYIVDQTFRGRSAWQPGHGAASPSTYSAETIQQRFTAVRRYMLWPQAGHHTQWPGNGSMGDPVFDAFYSSNVQFISDAVYQQTAVQAAGAALLDRIGRPTVLIGHSQGGLMPLVIADARPALTKGLVLLEPTGPPFREAVFSTKPARKWGLTDIPLVYSPAVNDPASDLKQEVFPSSGNNRTDCILQAESPPPRQLVNLAQKPILVLTSEASYHAPYDYCTARYLEQAGCSNTRHIELGNIGIHGNSHMFFMERNSDEIQHVVKSWVRKL</sequence>
<organism evidence="1 2">
    <name type="scientific">Purpureocillium lilacinum</name>
    <name type="common">Paecilomyces lilacinus</name>
    <dbReference type="NCBI Taxonomy" id="33203"/>
    <lineage>
        <taxon>Eukaryota</taxon>
        <taxon>Fungi</taxon>
        <taxon>Dikarya</taxon>
        <taxon>Ascomycota</taxon>
        <taxon>Pezizomycotina</taxon>
        <taxon>Sordariomycetes</taxon>
        <taxon>Hypocreomycetidae</taxon>
        <taxon>Hypocreales</taxon>
        <taxon>Ophiocordycipitaceae</taxon>
        <taxon>Purpureocillium</taxon>
    </lineage>
</organism>